<protein>
    <submittedName>
        <fullName evidence="1">Uncharacterized protein</fullName>
    </submittedName>
</protein>
<gene>
    <name evidence="1" type="ORF">BPAE_0137g00110</name>
</gene>
<evidence type="ECO:0000313" key="1">
    <source>
        <dbReference type="EMBL" id="TGO23291.1"/>
    </source>
</evidence>
<evidence type="ECO:0000313" key="2">
    <source>
        <dbReference type="Proteomes" id="UP000297910"/>
    </source>
</evidence>
<dbReference type="Proteomes" id="UP000297910">
    <property type="component" value="Unassembled WGS sequence"/>
</dbReference>
<organism evidence="1 2">
    <name type="scientific">Botrytis paeoniae</name>
    <dbReference type="NCBI Taxonomy" id="278948"/>
    <lineage>
        <taxon>Eukaryota</taxon>
        <taxon>Fungi</taxon>
        <taxon>Dikarya</taxon>
        <taxon>Ascomycota</taxon>
        <taxon>Pezizomycotina</taxon>
        <taxon>Leotiomycetes</taxon>
        <taxon>Helotiales</taxon>
        <taxon>Sclerotiniaceae</taxon>
        <taxon>Botrytis</taxon>
    </lineage>
</organism>
<name>A0A4Z1FNW2_9HELO</name>
<sequence>MWFSIENSTALTALIFGNAATANAKSRSSVILLELSGKVFSRQYQNSRAKSPDCAPHSYNLAMAPPTANQGVV</sequence>
<accession>A0A4Z1FNW2</accession>
<dbReference type="AlphaFoldDB" id="A0A4Z1FNW2"/>
<proteinExistence type="predicted"/>
<keyword evidence="2" id="KW-1185">Reference proteome</keyword>
<comment type="caution">
    <text evidence="1">The sequence shown here is derived from an EMBL/GenBank/DDBJ whole genome shotgun (WGS) entry which is preliminary data.</text>
</comment>
<dbReference type="EMBL" id="PQXI01000137">
    <property type="protein sequence ID" value="TGO23291.1"/>
    <property type="molecule type" value="Genomic_DNA"/>
</dbReference>
<reference evidence="1 2" key="1">
    <citation type="submission" date="2017-12" db="EMBL/GenBank/DDBJ databases">
        <title>Comparative genomics of Botrytis spp.</title>
        <authorList>
            <person name="Valero-Jimenez C.A."/>
            <person name="Tapia P."/>
            <person name="Veloso J."/>
            <person name="Silva-Moreno E."/>
            <person name="Staats M."/>
            <person name="Valdes J.H."/>
            <person name="Van Kan J.A.L."/>
        </authorList>
    </citation>
    <scope>NUCLEOTIDE SEQUENCE [LARGE SCALE GENOMIC DNA]</scope>
    <source>
        <strain evidence="1 2">Bp0003</strain>
    </source>
</reference>